<reference evidence="3 4" key="1">
    <citation type="submission" date="2024-06" db="EMBL/GenBank/DDBJ databases">
        <title>The Natural Products Discovery Center: Release of the First 8490 Sequenced Strains for Exploring Actinobacteria Biosynthetic Diversity.</title>
        <authorList>
            <person name="Kalkreuter E."/>
            <person name="Kautsar S.A."/>
            <person name="Yang D."/>
            <person name="Bader C.D."/>
            <person name="Teijaro C.N."/>
            <person name="Fluegel L."/>
            <person name="Davis C.M."/>
            <person name="Simpson J.R."/>
            <person name="Lauterbach L."/>
            <person name="Steele A.D."/>
            <person name="Gui C."/>
            <person name="Meng S."/>
            <person name="Li G."/>
            <person name="Viehrig K."/>
            <person name="Ye F."/>
            <person name="Su P."/>
            <person name="Kiefer A.F."/>
            <person name="Nichols A."/>
            <person name="Cepeda A.J."/>
            <person name="Yan W."/>
            <person name="Fan B."/>
            <person name="Jiang Y."/>
            <person name="Adhikari A."/>
            <person name="Zheng C.-J."/>
            <person name="Schuster L."/>
            <person name="Cowan T.M."/>
            <person name="Smanski M.J."/>
            <person name="Chevrette M.G."/>
            <person name="De Carvalho L.P.S."/>
            <person name="Shen B."/>
        </authorList>
    </citation>
    <scope>NUCLEOTIDE SEQUENCE [LARGE SCALE GENOMIC DNA]</scope>
    <source>
        <strain evidence="3 4">NPDC038104</strain>
    </source>
</reference>
<evidence type="ECO:0000256" key="1">
    <source>
        <dbReference type="ARBA" id="ARBA00010169"/>
    </source>
</evidence>
<dbReference type="Gene3D" id="3.30.70.120">
    <property type="match status" value="1"/>
</dbReference>
<dbReference type="EMBL" id="JBEZUR010000022">
    <property type="protein sequence ID" value="MEU3555757.1"/>
    <property type="molecule type" value="Genomic_DNA"/>
</dbReference>
<dbReference type="InterPro" id="IPR011322">
    <property type="entry name" value="N-reg_PII-like_a/b"/>
</dbReference>
<gene>
    <name evidence="3" type="primary">cutA</name>
    <name evidence="3" type="ORF">AB0E65_16300</name>
</gene>
<dbReference type="PANTHER" id="PTHR23419:SF8">
    <property type="entry name" value="FI09726P"/>
    <property type="match status" value="1"/>
</dbReference>
<feature type="region of interest" description="Disordered" evidence="2">
    <location>
        <begin position="102"/>
        <end position="126"/>
    </location>
</feature>
<comment type="similarity">
    <text evidence="1">Belongs to the CutA family.</text>
</comment>
<sequence>MTQWLTVLTTIDSPEKAQALARGAVRERVAACAQISGPVTSVYRWQGVVETASEWQVLFKTTAARYEALEAHLRAAHDYETPEIVATPVVRGDAAYLRWVEDETTQEAGPGTATATGTGTRDGAAG</sequence>
<keyword evidence="4" id="KW-1185">Reference proteome</keyword>
<dbReference type="PANTHER" id="PTHR23419">
    <property type="entry name" value="DIVALENT CATION TOLERANCE CUTA-RELATED"/>
    <property type="match status" value="1"/>
</dbReference>
<comment type="caution">
    <text evidence="3">The sequence shown here is derived from an EMBL/GenBank/DDBJ whole genome shotgun (WGS) entry which is preliminary data.</text>
</comment>
<dbReference type="InterPro" id="IPR015867">
    <property type="entry name" value="N-reg_PII/ATP_PRibTrfase_C"/>
</dbReference>
<evidence type="ECO:0000256" key="2">
    <source>
        <dbReference type="SAM" id="MobiDB-lite"/>
    </source>
</evidence>
<dbReference type="Proteomes" id="UP001550850">
    <property type="component" value="Unassembled WGS sequence"/>
</dbReference>
<evidence type="ECO:0000313" key="3">
    <source>
        <dbReference type="EMBL" id="MEU3555757.1"/>
    </source>
</evidence>
<organism evidence="3 4">
    <name type="scientific">Streptomyces fragilis</name>
    <dbReference type="NCBI Taxonomy" id="67301"/>
    <lineage>
        <taxon>Bacteria</taxon>
        <taxon>Bacillati</taxon>
        <taxon>Actinomycetota</taxon>
        <taxon>Actinomycetes</taxon>
        <taxon>Kitasatosporales</taxon>
        <taxon>Streptomycetaceae</taxon>
        <taxon>Streptomyces</taxon>
    </lineage>
</organism>
<name>A0ABV2YJ81_9ACTN</name>
<dbReference type="Pfam" id="PF03091">
    <property type="entry name" value="CutA1"/>
    <property type="match status" value="1"/>
</dbReference>
<evidence type="ECO:0000313" key="4">
    <source>
        <dbReference type="Proteomes" id="UP001550850"/>
    </source>
</evidence>
<dbReference type="RefSeq" id="WP_108955433.1">
    <property type="nucleotide sequence ID" value="NZ_BEVZ01000005.1"/>
</dbReference>
<proteinExistence type="inferred from homology"/>
<dbReference type="InterPro" id="IPR004323">
    <property type="entry name" value="Ion_tolerance_CutA"/>
</dbReference>
<accession>A0ABV2YJ81</accession>
<protein>
    <submittedName>
        <fullName evidence="3">Divalent-cation tolerance protein CutA</fullName>
    </submittedName>
</protein>
<dbReference type="SUPFAM" id="SSF54913">
    <property type="entry name" value="GlnB-like"/>
    <property type="match status" value="1"/>
</dbReference>
<feature type="compositionally biased region" description="Low complexity" evidence="2">
    <location>
        <begin position="106"/>
        <end position="126"/>
    </location>
</feature>